<name>A0A183F1J0_9BILA</name>
<dbReference type="Proteomes" id="UP000271098">
    <property type="component" value="Unassembled WGS sequence"/>
</dbReference>
<evidence type="ECO:0000313" key="2">
    <source>
        <dbReference type="Proteomes" id="UP000271098"/>
    </source>
</evidence>
<evidence type="ECO:0000313" key="1">
    <source>
        <dbReference type="EMBL" id="VDN49925.1"/>
    </source>
</evidence>
<dbReference type="AlphaFoldDB" id="A0A183F1J0"/>
<organism evidence="3">
    <name type="scientific">Gongylonema pulchrum</name>
    <dbReference type="NCBI Taxonomy" id="637853"/>
    <lineage>
        <taxon>Eukaryota</taxon>
        <taxon>Metazoa</taxon>
        <taxon>Ecdysozoa</taxon>
        <taxon>Nematoda</taxon>
        <taxon>Chromadorea</taxon>
        <taxon>Rhabditida</taxon>
        <taxon>Spirurina</taxon>
        <taxon>Spiruromorpha</taxon>
        <taxon>Spiruroidea</taxon>
        <taxon>Gongylonematidae</taxon>
        <taxon>Gongylonema</taxon>
    </lineage>
</organism>
<gene>
    <name evidence="1" type="ORF">GPUH_LOCUS27081</name>
</gene>
<proteinExistence type="predicted"/>
<evidence type="ECO:0000313" key="3">
    <source>
        <dbReference type="WBParaSite" id="GPUH_0002711101-mRNA-1"/>
    </source>
</evidence>
<sequence length="88" mass="9873">MTFVDSIDSLPNGASFFRQSKALMHLEKSNIKAVNVYSQSSVDWFAGLPLNRQEKKNIKRALLKVGDRAENQNCFLAVITNLNLNTTT</sequence>
<keyword evidence="2" id="KW-1185">Reference proteome</keyword>
<reference evidence="1 2" key="2">
    <citation type="submission" date="2018-11" db="EMBL/GenBank/DDBJ databases">
        <authorList>
            <consortium name="Pathogen Informatics"/>
        </authorList>
    </citation>
    <scope>NUCLEOTIDE SEQUENCE [LARGE SCALE GENOMIC DNA]</scope>
</reference>
<dbReference type="WBParaSite" id="GPUH_0002711101-mRNA-1">
    <property type="protein sequence ID" value="GPUH_0002711101-mRNA-1"/>
    <property type="gene ID" value="GPUH_0002711101"/>
</dbReference>
<dbReference type="EMBL" id="UYRT01118471">
    <property type="protein sequence ID" value="VDN49925.1"/>
    <property type="molecule type" value="Genomic_DNA"/>
</dbReference>
<protein>
    <submittedName>
        <fullName evidence="3">Resolvase/invertase-type recombinase catalytic domain-containing protein</fullName>
    </submittedName>
</protein>
<reference evidence="3" key="1">
    <citation type="submission" date="2016-06" db="UniProtKB">
        <authorList>
            <consortium name="WormBaseParasite"/>
        </authorList>
    </citation>
    <scope>IDENTIFICATION</scope>
</reference>
<accession>A0A183F1J0</accession>